<gene>
    <name evidence="11" type="ORF">J421_0516</name>
</gene>
<evidence type="ECO:0000256" key="7">
    <source>
        <dbReference type="ARBA" id="ARBA00023027"/>
    </source>
</evidence>
<evidence type="ECO:0000256" key="6">
    <source>
        <dbReference type="ARBA" id="ARBA00022967"/>
    </source>
</evidence>
<dbReference type="CDD" id="cd05304">
    <property type="entry name" value="Rubrum_tdh"/>
    <property type="match status" value="1"/>
</dbReference>
<evidence type="ECO:0000256" key="5">
    <source>
        <dbReference type="ARBA" id="ARBA00022857"/>
    </source>
</evidence>
<dbReference type="NCBIfam" id="NF006942">
    <property type="entry name" value="PRK09424.1"/>
    <property type="match status" value="1"/>
</dbReference>
<keyword evidence="5" id="KW-0521">NADP</keyword>
<sequence length="369" mass="38049">MRISVLKEIDPRERRVALVPESVKKLTAAGHEVVVERGAGAAAYFPDAQYEAAGATFAGGAAAAARGAQVVAKVQRPSDGEVALLDEGTSLVCLMQPAQSADLLKHLAARRVTAFALELVPRITRAQSMDVLSSQATIAGYKAVLLGAAQAARLLPMLTTAAGSITPAKCFVIGAGVAGLQAIATARRLGAVVSAFDIRPAAREQVQSLGASFVAAELVAAGAETAGGYAKEQSQDEQARTAAALARHIRDMDLVITTASVPGRPAPKLITEEMVASMRPGSVIVDLAAESGGNCTLTRPGETVVAHDVTIVAPLNIPASVPFHASQMLSKNVLTFLQHVTKDGALTVDLADEITGAMAVTHAGEVRRS</sequence>
<dbReference type="Proteomes" id="UP000019151">
    <property type="component" value="Chromosome"/>
</dbReference>
<dbReference type="EC" id="7.1.1.1" evidence="3"/>
<reference evidence="11 12" key="1">
    <citation type="journal article" date="2014" name="Genome Announc.">
        <title>Genome Sequence and Methylome of Soil Bacterium Gemmatirosa kalamazoonensis KBS708T, a Member of the Rarely Cultivated Gemmatimonadetes Phylum.</title>
        <authorList>
            <person name="Debruyn J.M."/>
            <person name="Radosevich M."/>
            <person name="Wommack K.E."/>
            <person name="Polson S.W."/>
            <person name="Hauser L.J."/>
            <person name="Fawaz M.N."/>
            <person name="Korlach J."/>
            <person name="Tsai Y.C."/>
        </authorList>
    </citation>
    <scope>NUCLEOTIDE SEQUENCE [LARGE SCALE GENOMIC DNA]</scope>
    <source>
        <strain evidence="11 12">KBS708</strain>
    </source>
</reference>
<dbReference type="InterPro" id="IPR007698">
    <property type="entry name" value="AlaDH/PNT_NAD(H)-bd"/>
</dbReference>
<evidence type="ECO:0000256" key="1">
    <source>
        <dbReference type="ARBA" id="ARBA00003943"/>
    </source>
</evidence>
<keyword evidence="4" id="KW-0547">Nucleotide-binding</keyword>
<dbReference type="SMART" id="SM01003">
    <property type="entry name" value="AlaDh_PNT_N"/>
    <property type="match status" value="1"/>
</dbReference>
<evidence type="ECO:0000256" key="4">
    <source>
        <dbReference type="ARBA" id="ARBA00022741"/>
    </source>
</evidence>
<dbReference type="InterPro" id="IPR008143">
    <property type="entry name" value="Ala_DH/PNT_CS2"/>
</dbReference>
<dbReference type="Pfam" id="PF05222">
    <property type="entry name" value="AlaDh_PNT_N"/>
    <property type="match status" value="1"/>
</dbReference>
<evidence type="ECO:0000256" key="3">
    <source>
        <dbReference type="ARBA" id="ARBA00012943"/>
    </source>
</evidence>
<evidence type="ECO:0000259" key="10">
    <source>
        <dbReference type="SMART" id="SM01003"/>
    </source>
</evidence>
<comment type="function">
    <text evidence="1">The transhydrogenation between NADH and NADP is coupled to respiration and ATP hydrolysis and functions as a proton pump across the membrane.</text>
</comment>
<dbReference type="Gene3D" id="3.40.50.720">
    <property type="entry name" value="NAD(P)-binding Rossmann-like Domain"/>
    <property type="match status" value="2"/>
</dbReference>
<dbReference type="PANTHER" id="PTHR10160:SF19">
    <property type="entry name" value="PROTON-TRANSLOCATING NAD(P)(+) TRANSHYDROGENASE"/>
    <property type="match status" value="1"/>
</dbReference>
<evidence type="ECO:0000256" key="2">
    <source>
        <dbReference type="ARBA" id="ARBA00005689"/>
    </source>
</evidence>
<dbReference type="HOGENOM" id="CLU_003376_2_1_0"/>
<dbReference type="GO" id="GO:0005886">
    <property type="term" value="C:plasma membrane"/>
    <property type="evidence" value="ECO:0007669"/>
    <property type="project" value="TreeGrafter"/>
</dbReference>
<dbReference type="GO" id="GO:0050661">
    <property type="term" value="F:NADP binding"/>
    <property type="evidence" value="ECO:0007669"/>
    <property type="project" value="TreeGrafter"/>
</dbReference>
<dbReference type="EMBL" id="CP007128">
    <property type="protein sequence ID" value="AHG88053.1"/>
    <property type="molecule type" value="Genomic_DNA"/>
</dbReference>
<keyword evidence="6" id="KW-1278">Translocase</keyword>
<keyword evidence="12" id="KW-1185">Reference proteome</keyword>
<evidence type="ECO:0000259" key="9">
    <source>
        <dbReference type="SMART" id="SM01002"/>
    </source>
</evidence>
<dbReference type="InterPro" id="IPR036291">
    <property type="entry name" value="NAD(P)-bd_dom_sf"/>
</dbReference>
<feature type="domain" description="Alanine dehydrogenase/pyridine nucleotide transhydrogenase N-terminal" evidence="10">
    <location>
        <begin position="4"/>
        <end position="139"/>
    </location>
</feature>
<dbReference type="STRING" id="861299.J421_0516"/>
<dbReference type="eggNOG" id="COG3288">
    <property type="taxonomic scope" value="Bacteria"/>
</dbReference>
<evidence type="ECO:0000313" key="12">
    <source>
        <dbReference type="Proteomes" id="UP000019151"/>
    </source>
</evidence>
<dbReference type="RefSeq" id="WP_025409598.1">
    <property type="nucleotide sequence ID" value="NZ_CP007128.1"/>
</dbReference>
<keyword evidence="7" id="KW-0520">NAD</keyword>
<organism evidence="11 12">
    <name type="scientific">Gemmatirosa kalamazoonensis</name>
    <dbReference type="NCBI Taxonomy" id="861299"/>
    <lineage>
        <taxon>Bacteria</taxon>
        <taxon>Pseudomonadati</taxon>
        <taxon>Gemmatimonadota</taxon>
        <taxon>Gemmatimonadia</taxon>
        <taxon>Gemmatimonadales</taxon>
        <taxon>Gemmatimonadaceae</taxon>
        <taxon>Gemmatirosa</taxon>
    </lineage>
</organism>
<dbReference type="PROSITE" id="PS00837">
    <property type="entry name" value="ALADH_PNT_2"/>
    <property type="match status" value="1"/>
</dbReference>
<dbReference type="AlphaFoldDB" id="W0RF91"/>
<dbReference type="GO" id="GO:0016491">
    <property type="term" value="F:oxidoreductase activity"/>
    <property type="evidence" value="ECO:0007669"/>
    <property type="project" value="InterPro"/>
</dbReference>
<evidence type="ECO:0000313" key="11">
    <source>
        <dbReference type="EMBL" id="AHG88053.1"/>
    </source>
</evidence>
<proteinExistence type="inferred from homology"/>
<dbReference type="PANTHER" id="PTHR10160">
    <property type="entry name" value="NAD(P) TRANSHYDROGENASE"/>
    <property type="match status" value="1"/>
</dbReference>
<accession>W0RF91</accession>
<dbReference type="InterPro" id="IPR007886">
    <property type="entry name" value="AlaDH/PNT_N"/>
</dbReference>
<dbReference type="KEGG" id="gba:J421_0516"/>
<evidence type="ECO:0000256" key="8">
    <source>
        <dbReference type="ARBA" id="ARBA00048202"/>
    </source>
</evidence>
<feature type="domain" description="Alanine dehydrogenase/pyridine nucleotide transhydrogenase NAD(H)-binding" evidence="9">
    <location>
        <begin position="148"/>
        <end position="313"/>
    </location>
</feature>
<dbReference type="PATRIC" id="fig|861299.3.peg.528"/>
<dbReference type="GO" id="GO:0008750">
    <property type="term" value="F:proton-translocating NAD(P)+ transhydrogenase activity"/>
    <property type="evidence" value="ECO:0007669"/>
    <property type="project" value="UniProtKB-EC"/>
</dbReference>
<dbReference type="SUPFAM" id="SSF51735">
    <property type="entry name" value="NAD(P)-binding Rossmann-fold domains"/>
    <property type="match status" value="1"/>
</dbReference>
<comment type="catalytic activity">
    <reaction evidence="8">
        <text>NAD(+) + NADPH + H(+)(in) = NADH + NADP(+) + H(+)(out)</text>
        <dbReference type="Rhea" id="RHEA:47992"/>
        <dbReference type="ChEBI" id="CHEBI:15378"/>
        <dbReference type="ChEBI" id="CHEBI:57540"/>
        <dbReference type="ChEBI" id="CHEBI:57783"/>
        <dbReference type="ChEBI" id="CHEBI:57945"/>
        <dbReference type="ChEBI" id="CHEBI:58349"/>
        <dbReference type="EC" id="7.1.1.1"/>
    </reaction>
</comment>
<dbReference type="Pfam" id="PF01262">
    <property type="entry name" value="AlaDh_PNT_C"/>
    <property type="match status" value="1"/>
</dbReference>
<dbReference type="OrthoDB" id="9804592at2"/>
<protein>
    <recommendedName>
        <fullName evidence="3">proton-translocating NAD(P)(+) transhydrogenase</fullName>
        <ecNumber evidence="3">7.1.1.1</ecNumber>
    </recommendedName>
</protein>
<dbReference type="SUPFAM" id="SSF52283">
    <property type="entry name" value="Formate/glycerate dehydrogenase catalytic domain-like"/>
    <property type="match status" value="1"/>
</dbReference>
<dbReference type="SMART" id="SM01002">
    <property type="entry name" value="AlaDh_PNT_C"/>
    <property type="match status" value="1"/>
</dbReference>
<comment type="similarity">
    <text evidence="2">Belongs to the AlaDH/PNT family.</text>
</comment>
<dbReference type="GO" id="GO:0006740">
    <property type="term" value="P:NADPH regeneration"/>
    <property type="evidence" value="ECO:0007669"/>
    <property type="project" value="TreeGrafter"/>
</dbReference>
<name>W0RF91_9BACT</name>
<dbReference type="InParanoid" id="W0RF91"/>